<comment type="subcellular location">
    <subcellularLocation>
        <location evidence="1">Nucleus</location>
    </subcellularLocation>
</comment>
<sequence length="271" mass="30962">MGRKKLPMKKIDDHSGRVIRYSKRRDGMVKKASELSILCDADIGLLMFSPTGRLTSFASNGRIEDLFLRYIGCPTDLRGGCVENEEYLIQRLMHLNCEDKILDKISKMKDLEEELQELNQQKLKAQEKMRSYNLDADSITSFHDVQALKQTLVKAIQRVEQLKEKLLNAAEAPQEHETIKVLARKKQLLLVIGICFERVAAFGMFQNVQVLHNNVKYADIGVANASSLRNSSRVEVRNEDASPLIGPHLSIDFLKEQKHWNLQSWGYTSMT</sequence>
<dbReference type="InterPro" id="IPR050142">
    <property type="entry name" value="MADS-box/MEF2_TF"/>
</dbReference>
<dbReference type="SUPFAM" id="SSF55455">
    <property type="entry name" value="SRF-like"/>
    <property type="match status" value="1"/>
</dbReference>
<comment type="caution">
    <text evidence="8">The sequence shown here is derived from an EMBL/GenBank/DDBJ whole genome shotgun (WGS) entry which is preliminary data.</text>
</comment>
<dbReference type="PANTHER" id="PTHR48019">
    <property type="entry name" value="SERUM RESPONSE FACTOR HOMOLOG"/>
    <property type="match status" value="1"/>
</dbReference>
<feature type="coiled-coil region" evidence="6">
    <location>
        <begin position="101"/>
        <end position="172"/>
    </location>
</feature>
<reference evidence="8 9" key="1">
    <citation type="journal article" date="2020" name="Nat. Commun.">
        <title>Genome of Tripterygium wilfordii and identification of cytochrome P450 involved in triptolide biosynthesis.</title>
        <authorList>
            <person name="Tu L."/>
            <person name="Su P."/>
            <person name="Zhang Z."/>
            <person name="Gao L."/>
            <person name="Wang J."/>
            <person name="Hu T."/>
            <person name="Zhou J."/>
            <person name="Zhang Y."/>
            <person name="Zhao Y."/>
            <person name="Liu Y."/>
            <person name="Song Y."/>
            <person name="Tong Y."/>
            <person name="Lu Y."/>
            <person name="Yang J."/>
            <person name="Xu C."/>
            <person name="Jia M."/>
            <person name="Peters R.J."/>
            <person name="Huang L."/>
            <person name="Gao W."/>
        </authorList>
    </citation>
    <scope>NUCLEOTIDE SEQUENCE [LARGE SCALE GENOMIC DNA]</scope>
    <source>
        <strain evidence="9">cv. XIE 37</strain>
        <tissue evidence="8">Leaf</tissue>
    </source>
</reference>
<dbReference type="GO" id="GO:0046983">
    <property type="term" value="F:protein dimerization activity"/>
    <property type="evidence" value="ECO:0007669"/>
    <property type="project" value="InterPro"/>
</dbReference>
<dbReference type="InterPro" id="IPR036879">
    <property type="entry name" value="TF_MADSbox_sf"/>
</dbReference>
<dbReference type="Pfam" id="PF00319">
    <property type="entry name" value="SRF-TF"/>
    <property type="match status" value="1"/>
</dbReference>
<evidence type="ECO:0000256" key="1">
    <source>
        <dbReference type="ARBA" id="ARBA00004123"/>
    </source>
</evidence>
<evidence type="ECO:0000256" key="5">
    <source>
        <dbReference type="ARBA" id="ARBA00023242"/>
    </source>
</evidence>
<dbReference type="PROSITE" id="PS50066">
    <property type="entry name" value="MADS_BOX_2"/>
    <property type="match status" value="1"/>
</dbReference>
<dbReference type="Gene3D" id="3.40.1810.10">
    <property type="entry name" value="Transcription factor, MADS-box"/>
    <property type="match status" value="1"/>
</dbReference>
<dbReference type="EMBL" id="JAAARO010000006">
    <property type="protein sequence ID" value="KAF5746036.1"/>
    <property type="molecule type" value="Genomic_DNA"/>
</dbReference>
<accession>A0A7J7DIZ9</accession>
<evidence type="ECO:0000256" key="2">
    <source>
        <dbReference type="ARBA" id="ARBA00023015"/>
    </source>
</evidence>
<keyword evidence="9" id="KW-1185">Reference proteome</keyword>
<proteinExistence type="predicted"/>
<feature type="domain" description="MADS-box" evidence="7">
    <location>
        <begin position="1"/>
        <end position="61"/>
    </location>
</feature>
<evidence type="ECO:0000313" key="9">
    <source>
        <dbReference type="Proteomes" id="UP000593562"/>
    </source>
</evidence>
<dbReference type="AlphaFoldDB" id="A0A7J7DIZ9"/>
<dbReference type="Proteomes" id="UP000593562">
    <property type="component" value="Unassembled WGS sequence"/>
</dbReference>
<name>A0A7J7DIZ9_TRIWF</name>
<dbReference type="PRINTS" id="PR00404">
    <property type="entry name" value="MADSDOMAIN"/>
</dbReference>
<protein>
    <submittedName>
        <fullName evidence="8">Transcription factor CAULIFLOWER A-like</fullName>
    </submittedName>
</protein>
<gene>
    <name evidence="8" type="ORF">HS088_TW06G00201</name>
</gene>
<dbReference type="InParanoid" id="A0A7J7DIZ9"/>
<evidence type="ECO:0000256" key="6">
    <source>
        <dbReference type="SAM" id="Coils"/>
    </source>
</evidence>
<evidence type="ECO:0000256" key="3">
    <source>
        <dbReference type="ARBA" id="ARBA00023125"/>
    </source>
</evidence>
<keyword evidence="6" id="KW-0175">Coiled coil</keyword>
<evidence type="ECO:0000256" key="4">
    <source>
        <dbReference type="ARBA" id="ARBA00023163"/>
    </source>
</evidence>
<dbReference type="GO" id="GO:0005634">
    <property type="term" value="C:nucleus"/>
    <property type="evidence" value="ECO:0007669"/>
    <property type="project" value="UniProtKB-SubCell"/>
</dbReference>
<organism evidence="8 9">
    <name type="scientific">Tripterygium wilfordii</name>
    <name type="common">Thunder God vine</name>
    <dbReference type="NCBI Taxonomy" id="458696"/>
    <lineage>
        <taxon>Eukaryota</taxon>
        <taxon>Viridiplantae</taxon>
        <taxon>Streptophyta</taxon>
        <taxon>Embryophyta</taxon>
        <taxon>Tracheophyta</taxon>
        <taxon>Spermatophyta</taxon>
        <taxon>Magnoliopsida</taxon>
        <taxon>eudicotyledons</taxon>
        <taxon>Gunneridae</taxon>
        <taxon>Pentapetalae</taxon>
        <taxon>rosids</taxon>
        <taxon>fabids</taxon>
        <taxon>Celastrales</taxon>
        <taxon>Celastraceae</taxon>
        <taxon>Tripterygium</taxon>
    </lineage>
</organism>
<keyword evidence="3" id="KW-0238">DNA-binding</keyword>
<keyword evidence="4" id="KW-0804">Transcription</keyword>
<dbReference type="SMART" id="SM00432">
    <property type="entry name" value="MADS"/>
    <property type="match status" value="1"/>
</dbReference>
<dbReference type="GO" id="GO:0003677">
    <property type="term" value="F:DNA binding"/>
    <property type="evidence" value="ECO:0007669"/>
    <property type="project" value="UniProtKB-KW"/>
</dbReference>
<dbReference type="FunCoup" id="A0A7J7DIZ9">
    <property type="interactions" value="162"/>
</dbReference>
<evidence type="ECO:0000313" key="8">
    <source>
        <dbReference type="EMBL" id="KAF5746036.1"/>
    </source>
</evidence>
<keyword evidence="5" id="KW-0539">Nucleus</keyword>
<evidence type="ECO:0000259" key="7">
    <source>
        <dbReference type="PROSITE" id="PS50066"/>
    </source>
</evidence>
<keyword evidence="2" id="KW-0805">Transcription regulation</keyword>
<dbReference type="InterPro" id="IPR002100">
    <property type="entry name" value="TF_MADSbox"/>
</dbReference>